<comment type="caution">
    <text evidence="1">The sequence shown here is derived from an EMBL/GenBank/DDBJ whole genome shotgun (WGS) entry which is preliminary data.</text>
</comment>
<dbReference type="EMBL" id="CDGJ01000039">
    <property type="protein sequence ID" value="CEJ07146.1"/>
    <property type="molecule type" value="Genomic_DNA"/>
</dbReference>
<sequence>PEAGMLLLLISSGGLWEDLYFLR</sequence>
<gene>
    <name evidence="1" type="ORF">DEACI_1604</name>
</gene>
<keyword evidence="2" id="KW-1185">Reference proteome</keyword>
<organism evidence="1 2">
    <name type="scientific">Acididesulfobacillus acetoxydans</name>
    <dbReference type="NCBI Taxonomy" id="1561005"/>
    <lineage>
        <taxon>Bacteria</taxon>
        <taxon>Bacillati</taxon>
        <taxon>Bacillota</taxon>
        <taxon>Clostridia</taxon>
        <taxon>Eubacteriales</taxon>
        <taxon>Peptococcaceae</taxon>
        <taxon>Acididesulfobacillus</taxon>
    </lineage>
</organism>
<proteinExistence type="predicted"/>
<accession>A0ABP1XFW7</accession>
<protein>
    <submittedName>
        <fullName evidence="1">Uncharacterized protein</fullName>
    </submittedName>
</protein>
<name>A0ABP1XFW7_9FIRM</name>
<reference evidence="1" key="1">
    <citation type="submission" date="2014-11" db="EMBL/GenBank/DDBJ databases">
        <authorList>
            <person name="Hornung B.V."/>
        </authorList>
    </citation>
    <scope>NUCLEOTIDE SEQUENCE</scope>
    <source>
        <strain evidence="1">INE</strain>
    </source>
</reference>
<feature type="non-terminal residue" evidence="1">
    <location>
        <position position="1"/>
    </location>
</feature>
<evidence type="ECO:0000313" key="1">
    <source>
        <dbReference type="EMBL" id="CEJ07146.1"/>
    </source>
</evidence>
<evidence type="ECO:0000313" key="2">
    <source>
        <dbReference type="Proteomes" id="UP001071230"/>
    </source>
</evidence>
<dbReference type="Proteomes" id="UP001071230">
    <property type="component" value="Unassembled WGS sequence"/>
</dbReference>